<comment type="caution">
    <text evidence="1">The sequence shown here is derived from an EMBL/GenBank/DDBJ whole genome shotgun (WGS) entry which is preliminary data.</text>
</comment>
<dbReference type="EMBL" id="JBHTOC010000036">
    <property type="protein sequence ID" value="MFD1431071.1"/>
    <property type="molecule type" value="Genomic_DNA"/>
</dbReference>
<reference evidence="2" key="1">
    <citation type="journal article" date="2019" name="Int. J. Syst. Evol. Microbiol.">
        <title>The Global Catalogue of Microorganisms (GCM) 10K type strain sequencing project: providing services to taxonomists for standard genome sequencing and annotation.</title>
        <authorList>
            <consortium name="The Broad Institute Genomics Platform"/>
            <consortium name="The Broad Institute Genome Sequencing Center for Infectious Disease"/>
            <person name="Wu L."/>
            <person name="Ma J."/>
        </authorList>
    </citation>
    <scope>NUCLEOTIDE SEQUENCE [LARGE SCALE GENOMIC DNA]</scope>
    <source>
        <strain evidence="2">CCM 8980</strain>
    </source>
</reference>
<gene>
    <name evidence="1" type="ORF">ACFQ4P_12745</name>
</gene>
<sequence>MDKPDIVRIKLDEEHRRPDLNPSTKALQIKIGSNKTVVVYNHIQGYILDALMKAVFNDAH</sequence>
<proteinExistence type="predicted"/>
<protein>
    <submittedName>
        <fullName evidence="1">Uncharacterized protein</fullName>
    </submittedName>
</protein>
<dbReference type="Proteomes" id="UP001597196">
    <property type="component" value="Unassembled WGS sequence"/>
</dbReference>
<evidence type="ECO:0000313" key="1">
    <source>
        <dbReference type="EMBL" id="MFD1431071.1"/>
    </source>
</evidence>
<keyword evidence="2" id="KW-1185">Reference proteome</keyword>
<name>A0ABW4CNA9_9LACO</name>
<dbReference type="RefSeq" id="WP_203664561.1">
    <property type="nucleotide sequence ID" value="NZ_BOLR01000036.1"/>
</dbReference>
<evidence type="ECO:0000313" key="2">
    <source>
        <dbReference type="Proteomes" id="UP001597196"/>
    </source>
</evidence>
<organism evidence="1 2">
    <name type="scientific">Lacticaseibacillus mingshuiensis</name>
    <dbReference type="NCBI Taxonomy" id="2799574"/>
    <lineage>
        <taxon>Bacteria</taxon>
        <taxon>Bacillati</taxon>
        <taxon>Bacillota</taxon>
        <taxon>Bacilli</taxon>
        <taxon>Lactobacillales</taxon>
        <taxon>Lactobacillaceae</taxon>
        <taxon>Lacticaseibacillus</taxon>
    </lineage>
</organism>
<accession>A0ABW4CNA9</accession>